<dbReference type="AlphaFoldDB" id="A0AAW8DU28"/>
<dbReference type="RefSeq" id="WP_307636578.1">
    <property type="nucleotide sequence ID" value="NZ_JAUSRR010000003.1"/>
</dbReference>
<dbReference type="EMBL" id="JAUSRR010000003">
    <property type="protein sequence ID" value="MDP9923035.1"/>
    <property type="molecule type" value="Genomic_DNA"/>
</dbReference>
<sequence>MSTEDEVKALQAAGIPVDSQCNAKTGLLFVRPTTTRETNIFRWFAEASGPLECHQKPVDSRAQSTRSLPGRSQREERPQVVTRNYGKNAGDALNSHLGVSPLNKHAIFSPLWIDALR</sequence>
<comment type="caution">
    <text evidence="2">The sequence shown here is derived from an EMBL/GenBank/DDBJ whole genome shotgun (WGS) entry which is preliminary data.</text>
</comment>
<organism evidence="2 3">
    <name type="scientific">Variovorax boronicumulans</name>
    <dbReference type="NCBI Taxonomy" id="436515"/>
    <lineage>
        <taxon>Bacteria</taxon>
        <taxon>Pseudomonadati</taxon>
        <taxon>Pseudomonadota</taxon>
        <taxon>Betaproteobacteria</taxon>
        <taxon>Burkholderiales</taxon>
        <taxon>Comamonadaceae</taxon>
        <taxon>Variovorax</taxon>
    </lineage>
</organism>
<evidence type="ECO:0000256" key="1">
    <source>
        <dbReference type="SAM" id="MobiDB-lite"/>
    </source>
</evidence>
<protein>
    <submittedName>
        <fullName evidence="2">Uncharacterized protein</fullName>
    </submittedName>
</protein>
<reference evidence="2" key="1">
    <citation type="submission" date="2023-07" db="EMBL/GenBank/DDBJ databases">
        <title>Sorghum-associated microbial communities from plants grown in Nebraska, USA.</title>
        <authorList>
            <person name="Schachtman D."/>
        </authorList>
    </citation>
    <scope>NUCLEOTIDE SEQUENCE</scope>
    <source>
        <strain evidence="2">DS2795</strain>
    </source>
</reference>
<accession>A0AAW8DU28</accession>
<proteinExistence type="predicted"/>
<dbReference type="Proteomes" id="UP001244295">
    <property type="component" value="Unassembled WGS sequence"/>
</dbReference>
<evidence type="ECO:0000313" key="2">
    <source>
        <dbReference type="EMBL" id="MDP9923035.1"/>
    </source>
</evidence>
<gene>
    <name evidence="2" type="ORF">J2W25_002056</name>
</gene>
<feature type="region of interest" description="Disordered" evidence="1">
    <location>
        <begin position="54"/>
        <end position="87"/>
    </location>
</feature>
<evidence type="ECO:0000313" key="3">
    <source>
        <dbReference type="Proteomes" id="UP001244295"/>
    </source>
</evidence>
<name>A0AAW8DU28_9BURK</name>